<keyword evidence="10" id="KW-0256">Endoplasmic reticulum</keyword>
<evidence type="ECO:0000256" key="4">
    <source>
        <dbReference type="ARBA" id="ARBA00022603"/>
    </source>
</evidence>
<comment type="catalytic activity">
    <reaction evidence="10">
        <text>[protein]-C-terminal S-[(2E,6E)-farnesyl]-L-cysteine + S-adenosyl-L-methionine = [protein]-C-terminal S-[(2E,6E)-farnesyl]-L-cysteine methyl ester + S-adenosyl-L-homocysteine</text>
        <dbReference type="Rhea" id="RHEA:21672"/>
        <dbReference type="Rhea" id="RHEA-COMP:12125"/>
        <dbReference type="Rhea" id="RHEA-COMP:12126"/>
        <dbReference type="ChEBI" id="CHEBI:57856"/>
        <dbReference type="ChEBI" id="CHEBI:59789"/>
        <dbReference type="ChEBI" id="CHEBI:90510"/>
        <dbReference type="ChEBI" id="CHEBI:90511"/>
        <dbReference type="EC" id="2.1.1.100"/>
    </reaction>
</comment>
<comment type="caution">
    <text evidence="11">The sequence shown here is derived from an EMBL/GenBank/DDBJ whole genome shotgun (WGS) entry which is preliminary data.</text>
</comment>
<evidence type="ECO:0000256" key="1">
    <source>
        <dbReference type="ARBA" id="ARBA00004141"/>
    </source>
</evidence>
<accession>A0A8T0J9C9</accession>
<gene>
    <name evidence="11" type="ORF">KC19_1G258400</name>
</gene>
<evidence type="ECO:0000256" key="7">
    <source>
        <dbReference type="ARBA" id="ARBA00022692"/>
    </source>
</evidence>
<dbReference type="PANTHER" id="PTHR12714">
    <property type="entry name" value="PROTEIN-S ISOPRENYLCYSTEINE O-METHYLTRANSFERASE"/>
    <property type="match status" value="1"/>
</dbReference>
<proteinExistence type="inferred from homology"/>
<organism evidence="11 12">
    <name type="scientific">Ceratodon purpureus</name>
    <name type="common">Fire moss</name>
    <name type="synonym">Dicranum purpureum</name>
    <dbReference type="NCBI Taxonomy" id="3225"/>
    <lineage>
        <taxon>Eukaryota</taxon>
        <taxon>Viridiplantae</taxon>
        <taxon>Streptophyta</taxon>
        <taxon>Embryophyta</taxon>
        <taxon>Bryophyta</taxon>
        <taxon>Bryophytina</taxon>
        <taxon>Bryopsida</taxon>
        <taxon>Dicranidae</taxon>
        <taxon>Pseudoditrichales</taxon>
        <taxon>Ditrichaceae</taxon>
        <taxon>Ceratodon</taxon>
    </lineage>
</organism>
<name>A0A8T0J9C9_CERPU</name>
<dbReference type="GO" id="GO:0005789">
    <property type="term" value="C:endoplasmic reticulum membrane"/>
    <property type="evidence" value="ECO:0007669"/>
    <property type="project" value="UniProtKB-SubCell"/>
</dbReference>
<protein>
    <recommendedName>
        <fullName evidence="3 10">Protein-S-isoprenylcysteine O-methyltransferase</fullName>
        <ecNumber evidence="3 10">2.1.1.100</ecNumber>
    </recommendedName>
</protein>
<keyword evidence="7 10" id="KW-0812">Transmembrane</keyword>
<dbReference type="InterPro" id="IPR007269">
    <property type="entry name" value="ICMT_MeTrfase"/>
</dbReference>
<dbReference type="GO" id="GO:0032259">
    <property type="term" value="P:methylation"/>
    <property type="evidence" value="ECO:0007669"/>
    <property type="project" value="UniProtKB-KW"/>
</dbReference>
<evidence type="ECO:0000256" key="2">
    <source>
        <dbReference type="ARBA" id="ARBA00009140"/>
    </source>
</evidence>
<evidence type="ECO:0000256" key="10">
    <source>
        <dbReference type="RuleBase" id="RU362022"/>
    </source>
</evidence>
<dbReference type="Proteomes" id="UP000822688">
    <property type="component" value="Chromosome 1"/>
</dbReference>
<dbReference type="GO" id="GO:0004671">
    <property type="term" value="F:protein C-terminal S-isoprenylcysteine carboxyl O-methyltransferase activity"/>
    <property type="evidence" value="ECO:0007669"/>
    <property type="project" value="UniProtKB-EC"/>
</dbReference>
<reference evidence="11" key="1">
    <citation type="submission" date="2020-06" db="EMBL/GenBank/DDBJ databases">
        <title>WGS assembly of Ceratodon purpureus strain R40.</title>
        <authorList>
            <person name="Carey S.B."/>
            <person name="Jenkins J."/>
            <person name="Shu S."/>
            <person name="Lovell J.T."/>
            <person name="Sreedasyam A."/>
            <person name="Maumus F."/>
            <person name="Tiley G.P."/>
            <person name="Fernandez-Pozo N."/>
            <person name="Barry K."/>
            <person name="Chen C."/>
            <person name="Wang M."/>
            <person name="Lipzen A."/>
            <person name="Daum C."/>
            <person name="Saski C.A."/>
            <person name="Payton A.C."/>
            <person name="Mcbreen J.C."/>
            <person name="Conrad R.E."/>
            <person name="Kollar L.M."/>
            <person name="Olsson S."/>
            <person name="Huttunen S."/>
            <person name="Landis J.B."/>
            <person name="Wickett N.J."/>
            <person name="Johnson M.G."/>
            <person name="Rensing S.A."/>
            <person name="Grimwood J."/>
            <person name="Schmutz J."/>
            <person name="Mcdaniel S.F."/>
        </authorList>
    </citation>
    <scope>NUCLEOTIDE SEQUENCE</scope>
    <source>
        <strain evidence="11">R40</strain>
    </source>
</reference>
<dbReference type="PANTHER" id="PTHR12714:SF9">
    <property type="entry name" value="PROTEIN-S-ISOPRENYLCYSTEINE O-METHYLTRANSFERASE"/>
    <property type="match status" value="1"/>
</dbReference>
<dbReference type="EMBL" id="CM026421">
    <property type="protein sequence ID" value="KAG0592510.1"/>
    <property type="molecule type" value="Genomic_DNA"/>
</dbReference>
<keyword evidence="6 10" id="KW-0949">S-adenosyl-L-methionine</keyword>
<keyword evidence="12" id="KW-1185">Reference proteome</keyword>
<dbReference type="AlphaFoldDB" id="A0A8T0J9C9"/>
<evidence type="ECO:0000256" key="5">
    <source>
        <dbReference type="ARBA" id="ARBA00022679"/>
    </source>
</evidence>
<comment type="caution">
    <text evidence="10">Lacks conserved residue(s) required for the propagation of feature annotation.</text>
</comment>
<feature type="transmembrane region" description="Helical" evidence="10">
    <location>
        <begin position="59"/>
        <end position="79"/>
    </location>
</feature>
<keyword evidence="4 10" id="KW-0489">Methyltransferase</keyword>
<dbReference type="InterPro" id="IPR025770">
    <property type="entry name" value="PPMT_MeTrfase"/>
</dbReference>
<dbReference type="PROSITE" id="PS51564">
    <property type="entry name" value="SAM_ICMT"/>
    <property type="match status" value="1"/>
</dbReference>
<dbReference type="Pfam" id="PF04140">
    <property type="entry name" value="ICMT"/>
    <property type="match status" value="1"/>
</dbReference>
<evidence type="ECO:0000256" key="8">
    <source>
        <dbReference type="ARBA" id="ARBA00022989"/>
    </source>
</evidence>
<keyword evidence="9 10" id="KW-0472">Membrane</keyword>
<dbReference type="EC" id="2.1.1.100" evidence="3 10"/>
<dbReference type="OrthoDB" id="422086at2759"/>
<evidence type="ECO:0000313" key="12">
    <source>
        <dbReference type="Proteomes" id="UP000822688"/>
    </source>
</evidence>
<sequence>MGEDSCRSTWKEIIYSLGVSHLKWVRERAADLRHVRVLESAAVSVAGTASMGFTPWEQLWVMLGAVVFFHTSEFLLALAHHGRRRVNAASTLISGPYLVALAFSMVEHALESRFAPRLKEQAFVSYTGLAMVVVGEGLRKLAVVTANKSFTHDIKVDKRQEHKLITHGIYRFFRHPSYLGFFIWSIGTQVLLVNPVCTVGYAIVTWRFFDHRIPYEEYFLRRFFGQDYVDYANRVPSGMPFIS</sequence>
<comment type="cofactor">
    <cofactor evidence="10">
        <name>Zn(2+)</name>
        <dbReference type="ChEBI" id="CHEBI:29105"/>
    </cofactor>
    <text evidence="10">Divalent metal cations. Probably Zn(2+).</text>
</comment>
<keyword evidence="5" id="KW-0808">Transferase</keyword>
<comment type="similarity">
    <text evidence="2 10">Belongs to the class VI-like SAM-binding methyltransferase superfamily. Isoprenylcysteine carboxyl methyltransferase family.</text>
</comment>
<keyword evidence="8 10" id="KW-1133">Transmembrane helix</keyword>
<evidence type="ECO:0000256" key="6">
    <source>
        <dbReference type="ARBA" id="ARBA00022691"/>
    </source>
</evidence>
<feature type="transmembrane region" description="Helical" evidence="10">
    <location>
        <begin position="86"/>
        <end position="106"/>
    </location>
</feature>
<evidence type="ECO:0000313" key="11">
    <source>
        <dbReference type="EMBL" id="KAG0592510.1"/>
    </source>
</evidence>
<comment type="subcellular location">
    <subcellularLocation>
        <location evidence="10">Endoplasmic reticulum membrane</location>
        <topology evidence="10">Multi-pass membrane protein</topology>
    </subcellularLocation>
    <subcellularLocation>
        <location evidence="1">Membrane</location>
        <topology evidence="1">Multi-pass membrane protein</topology>
    </subcellularLocation>
</comment>
<evidence type="ECO:0000256" key="3">
    <source>
        <dbReference type="ARBA" id="ARBA00012151"/>
    </source>
</evidence>
<dbReference type="Gene3D" id="1.20.120.1630">
    <property type="match status" value="1"/>
</dbReference>
<evidence type="ECO:0000256" key="9">
    <source>
        <dbReference type="ARBA" id="ARBA00023136"/>
    </source>
</evidence>
<feature type="transmembrane region" description="Helical" evidence="10">
    <location>
        <begin position="181"/>
        <end position="204"/>
    </location>
</feature>